<gene>
    <name evidence="1" type="ORF">METZ01_LOCUS354339</name>
</gene>
<name>A0A382RWF5_9ZZZZ</name>
<feature type="non-terminal residue" evidence="1">
    <location>
        <position position="24"/>
    </location>
</feature>
<protein>
    <submittedName>
        <fullName evidence="1">Uncharacterized protein</fullName>
    </submittedName>
</protein>
<organism evidence="1">
    <name type="scientific">marine metagenome</name>
    <dbReference type="NCBI Taxonomy" id="408172"/>
    <lineage>
        <taxon>unclassified sequences</taxon>
        <taxon>metagenomes</taxon>
        <taxon>ecological metagenomes</taxon>
    </lineage>
</organism>
<evidence type="ECO:0000313" key="1">
    <source>
        <dbReference type="EMBL" id="SVD01485.1"/>
    </source>
</evidence>
<accession>A0A382RWF5</accession>
<dbReference type="EMBL" id="UINC01124380">
    <property type="protein sequence ID" value="SVD01485.1"/>
    <property type="molecule type" value="Genomic_DNA"/>
</dbReference>
<sequence length="24" mass="2667">MISLFSPLVGLTPRMMNIGLLSFE</sequence>
<reference evidence="1" key="1">
    <citation type="submission" date="2018-05" db="EMBL/GenBank/DDBJ databases">
        <authorList>
            <person name="Lanie J.A."/>
            <person name="Ng W.-L."/>
            <person name="Kazmierczak K.M."/>
            <person name="Andrzejewski T.M."/>
            <person name="Davidsen T.M."/>
            <person name="Wayne K.J."/>
            <person name="Tettelin H."/>
            <person name="Glass J.I."/>
            <person name="Rusch D."/>
            <person name="Podicherti R."/>
            <person name="Tsui H.-C.T."/>
            <person name="Winkler M.E."/>
        </authorList>
    </citation>
    <scope>NUCLEOTIDE SEQUENCE</scope>
</reference>
<proteinExistence type="predicted"/>
<dbReference type="AlphaFoldDB" id="A0A382RWF5"/>